<proteinExistence type="predicted"/>
<dbReference type="GO" id="GO:0005737">
    <property type="term" value="C:cytoplasm"/>
    <property type="evidence" value="ECO:0007669"/>
    <property type="project" value="TreeGrafter"/>
</dbReference>
<evidence type="ECO:0000256" key="2">
    <source>
        <dbReference type="ARBA" id="ARBA00022478"/>
    </source>
</evidence>
<evidence type="ECO:0000256" key="7">
    <source>
        <dbReference type="ARBA" id="ARBA00022723"/>
    </source>
</evidence>
<protein>
    <submittedName>
        <fullName evidence="14">Primase protein</fullName>
    </submittedName>
</protein>
<keyword evidence="9" id="KW-0862">Zinc</keyword>
<evidence type="ECO:0000256" key="11">
    <source>
        <dbReference type="ARBA" id="ARBA00023125"/>
    </source>
</evidence>
<evidence type="ECO:0000256" key="5">
    <source>
        <dbReference type="ARBA" id="ARBA00022695"/>
    </source>
</evidence>
<evidence type="ECO:0000313" key="14">
    <source>
        <dbReference type="EMBL" id="KKU17094.1"/>
    </source>
</evidence>
<reference evidence="14 15" key="1">
    <citation type="journal article" date="2015" name="Nature">
        <title>rRNA introns, odd ribosomes, and small enigmatic genomes across a large radiation of phyla.</title>
        <authorList>
            <person name="Brown C.T."/>
            <person name="Hug L.A."/>
            <person name="Thomas B.C."/>
            <person name="Sharon I."/>
            <person name="Castelle C.J."/>
            <person name="Singh A."/>
            <person name="Wilkins M.J."/>
            <person name="Williams K.H."/>
            <person name="Banfield J.F."/>
        </authorList>
    </citation>
    <scope>NUCLEOTIDE SEQUENCE [LARGE SCALE GENOMIC DNA]</scope>
</reference>
<evidence type="ECO:0000256" key="8">
    <source>
        <dbReference type="ARBA" id="ARBA00022771"/>
    </source>
</evidence>
<evidence type="ECO:0000256" key="12">
    <source>
        <dbReference type="ARBA" id="ARBA00023163"/>
    </source>
</evidence>
<evidence type="ECO:0000256" key="4">
    <source>
        <dbReference type="ARBA" id="ARBA00022679"/>
    </source>
</evidence>
<sequence length="116" mass="13229">MSTAEQIKSRLDITDVVQSYIKLQKAGANFKANCPFHNEKTPSFFVSPARQSWHCFGCSRGGDMFSFVMEIEGVDFLESLKILADRAGVEVEKIDKNRQNERLRLLQLMDEAVKLE</sequence>
<dbReference type="Proteomes" id="UP000034644">
    <property type="component" value="Unassembled WGS sequence"/>
</dbReference>
<dbReference type="GO" id="GO:0008270">
    <property type="term" value="F:zinc ion binding"/>
    <property type="evidence" value="ECO:0007669"/>
    <property type="project" value="UniProtKB-KW"/>
</dbReference>
<dbReference type="Gene3D" id="3.90.580.10">
    <property type="entry name" value="Zinc finger, CHC2-type domain"/>
    <property type="match status" value="1"/>
</dbReference>
<evidence type="ECO:0000256" key="3">
    <source>
        <dbReference type="ARBA" id="ARBA00022515"/>
    </source>
</evidence>
<dbReference type="FunFam" id="3.90.580.10:FF:000001">
    <property type="entry name" value="DNA primase"/>
    <property type="match status" value="1"/>
</dbReference>
<feature type="domain" description="Zinc finger CHC2-type" evidence="13">
    <location>
        <begin position="30"/>
        <end position="84"/>
    </location>
</feature>
<comment type="cofactor">
    <cofactor evidence="1">
        <name>Zn(2+)</name>
        <dbReference type="ChEBI" id="CHEBI:29105"/>
    </cofactor>
</comment>
<keyword evidence="3" id="KW-0639">Primosome</keyword>
<evidence type="ECO:0000256" key="6">
    <source>
        <dbReference type="ARBA" id="ARBA00022705"/>
    </source>
</evidence>
<dbReference type="GO" id="GO:0003677">
    <property type="term" value="F:DNA binding"/>
    <property type="evidence" value="ECO:0007669"/>
    <property type="project" value="UniProtKB-KW"/>
</dbReference>
<accession>A0A0G1N973</accession>
<dbReference type="SMART" id="SM00400">
    <property type="entry name" value="ZnF_CHCC"/>
    <property type="match status" value="1"/>
</dbReference>
<keyword evidence="11" id="KW-0238">DNA-binding</keyword>
<comment type="caution">
    <text evidence="14">The sequence shown here is derived from an EMBL/GenBank/DDBJ whole genome shotgun (WGS) entry which is preliminary data.</text>
</comment>
<dbReference type="GO" id="GO:0000428">
    <property type="term" value="C:DNA-directed RNA polymerase complex"/>
    <property type="evidence" value="ECO:0007669"/>
    <property type="project" value="UniProtKB-KW"/>
</dbReference>
<evidence type="ECO:0000256" key="9">
    <source>
        <dbReference type="ARBA" id="ARBA00022833"/>
    </source>
</evidence>
<gene>
    <name evidence="14" type="ORF">UX27_C0041G0006</name>
</gene>
<dbReference type="PATRIC" id="fig|1618614.3.peg.500"/>
<organism evidence="14 15">
    <name type="scientific">Candidatus Azambacteria bacterium GW2011_GWA2_45_90</name>
    <dbReference type="NCBI Taxonomy" id="1618614"/>
    <lineage>
        <taxon>Bacteria</taxon>
        <taxon>Candidatus Azamiibacteriota</taxon>
    </lineage>
</organism>
<dbReference type="EMBL" id="LCLO01000041">
    <property type="protein sequence ID" value="KKU17094.1"/>
    <property type="molecule type" value="Genomic_DNA"/>
</dbReference>
<keyword evidence="8" id="KW-0863">Zinc-finger</keyword>
<dbReference type="SUPFAM" id="SSF57783">
    <property type="entry name" value="Zinc beta-ribbon"/>
    <property type="match status" value="1"/>
</dbReference>
<keyword evidence="2" id="KW-0240">DNA-directed RNA polymerase</keyword>
<dbReference type="PANTHER" id="PTHR30313">
    <property type="entry name" value="DNA PRIMASE"/>
    <property type="match status" value="1"/>
</dbReference>
<dbReference type="InterPro" id="IPR036977">
    <property type="entry name" value="DNA_primase_Znf_CHC2"/>
</dbReference>
<dbReference type="PANTHER" id="PTHR30313:SF2">
    <property type="entry name" value="DNA PRIMASE"/>
    <property type="match status" value="1"/>
</dbReference>
<dbReference type="GO" id="GO:0006269">
    <property type="term" value="P:DNA replication, synthesis of primer"/>
    <property type="evidence" value="ECO:0007669"/>
    <property type="project" value="UniProtKB-KW"/>
</dbReference>
<keyword evidence="5" id="KW-0548">Nucleotidyltransferase</keyword>
<keyword evidence="4" id="KW-0808">Transferase</keyword>
<evidence type="ECO:0000256" key="10">
    <source>
        <dbReference type="ARBA" id="ARBA00022842"/>
    </source>
</evidence>
<dbReference type="GO" id="GO:0003899">
    <property type="term" value="F:DNA-directed RNA polymerase activity"/>
    <property type="evidence" value="ECO:0007669"/>
    <property type="project" value="InterPro"/>
</dbReference>
<evidence type="ECO:0000313" key="15">
    <source>
        <dbReference type="Proteomes" id="UP000034644"/>
    </source>
</evidence>
<keyword evidence="7" id="KW-0479">Metal-binding</keyword>
<evidence type="ECO:0000256" key="1">
    <source>
        <dbReference type="ARBA" id="ARBA00001947"/>
    </source>
</evidence>
<dbReference type="GO" id="GO:1990077">
    <property type="term" value="C:primosome complex"/>
    <property type="evidence" value="ECO:0007669"/>
    <property type="project" value="UniProtKB-KW"/>
</dbReference>
<keyword evidence="6" id="KW-0235">DNA replication</keyword>
<name>A0A0G1N973_9BACT</name>
<keyword evidence="12" id="KW-0804">Transcription</keyword>
<dbReference type="Pfam" id="PF01807">
    <property type="entry name" value="Zn_ribbon_DnaG"/>
    <property type="match status" value="1"/>
</dbReference>
<keyword evidence="10" id="KW-0460">Magnesium</keyword>
<dbReference type="InterPro" id="IPR002694">
    <property type="entry name" value="Znf_CHC2"/>
</dbReference>
<dbReference type="AlphaFoldDB" id="A0A0G1N973"/>
<evidence type="ECO:0000259" key="13">
    <source>
        <dbReference type="SMART" id="SM00400"/>
    </source>
</evidence>
<dbReference type="InterPro" id="IPR050219">
    <property type="entry name" value="DnaG_primase"/>
</dbReference>